<evidence type="ECO:0000313" key="3">
    <source>
        <dbReference type="Proteomes" id="UP000249464"/>
    </source>
</evidence>
<accession>A0A2X0M883</accession>
<name>A0A2X0M883_9BASI</name>
<sequence>MTPHVQWQYHQCLLSLVERLVSAKLYDEHCLRLNVPFPPRRLGAFASSPLSSRSLTQLATPPRSNLCVRLHVNSILKSLPSMSSRNSATIDWRGCAEQAEGDLELQQLEAERDLACAQRDVLQARVAALETANESIRGRNEYLENRDRVKVEHGNRKRVLNTTQPSNNDNHTEHLSTDPTCLKLQNELQVYVRQEAIKDHLHLMKLDDSKDDPEVNINTAALREVKIEAAHGAMAKIEQRSNGAVKPRMAHRDYSERRRSRIL</sequence>
<gene>
    <name evidence="2" type="primary">BQ5605_C004g02610</name>
    <name evidence="2" type="ORF">BQ5605_C004G02610</name>
</gene>
<reference evidence="2 3" key="1">
    <citation type="submission" date="2016-11" db="EMBL/GenBank/DDBJ databases">
        <authorList>
            <person name="Jaros S."/>
            <person name="Januszkiewicz K."/>
            <person name="Wedrychowicz H."/>
        </authorList>
    </citation>
    <scope>NUCLEOTIDE SEQUENCE [LARGE SCALE GENOMIC DNA]</scope>
</reference>
<dbReference type="EMBL" id="FQNC01000046">
    <property type="protein sequence ID" value="SGY65983.1"/>
    <property type="molecule type" value="Genomic_DNA"/>
</dbReference>
<evidence type="ECO:0000256" key="1">
    <source>
        <dbReference type="SAM" id="MobiDB-lite"/>
    </source>
</evidence>
<protein>
    <submittedName>
        <fullName evidence="2">BQ5605_C004g02610 protein</fullName>
    </submittedName>
</protein>
<keyword evidence="3" id="KW-1185">Reference proteome</keyword>
<feature type="region of interest" description="Disordered" evidence="1">
    <location>
        <begin position="241"/>
        <end position="263"/>
    </location>
</feature>
<proteinExistence type="predicted"/>
<organism evidence="2 3">
    <name type="scientific">Microbotryum silenes-dioicae</name>
    <dbReference type="NCBI Taxonomy" id="796604"/>
    <lineage>
        <taxon>Eukaryota</taxon>
        <taxon>Fungi</taxon>
        <taxon>Dikarya</taxon>
        <taxon>Basidiomycota</taxon>
        <taxon>Pucciniomycotina</taxon>
        <taxon>Microbotryomycetes</taxon>
        <taxon>Microbotryales</taxon>
        <taxon>Microbotryaceae</taxon>
        <taxon>Microbotryum</taxon>
    </lineage>
</organism>
<dbReference type="AlphaFoldDB" id="A0A2X0M883"/>
<evidence type="ECO:0000313" key="2">
    <source>
        <dbReference type="EMBL" id="SGY65983.1"/>
    </source>
</evidence>
<dbReference type="Proteomes" id="UP000249464">
    <property type="component" value="Unassembled WGS sequence"/>
</dbReference>